<dbReference type="EMBL" id="AWXU01000020">
    <property type="protein sequence ID" value="KFN50448.1"/>
    <property type="molecule type" value="Genomic_DNA"/>
</dbReference>
<dbReference type="RefSeq" id="WP_043797345.1">
    <property type="nucleotide sequence ID" value="NZ_AUFF01000001.1"/>
</dbReference>
<organism evidence="1 2">
    <name type="scientific">Arenimonas composti TR7-09 = DSM 18010</name>
    <dbReference type="NCBI Taxonomy" id="1121013"/>
    <lineage>
        <taxon>Bacteria</taxon>
        <taxon>Pseudomonadati</taxon>
        <taxon>Pseudomonadota</taxon>
        <taxon>Gammaproteobacteria</taxon>
        <taxon>Lysobacterales</taxon>
        <taxon>Lysobacteraceae</taxon>
        <taxon>Arenimonas</taxon>
    </lineage>
</organism>
<dbReference type="InterPro" id="IPR036102">
    <property type="entry name" value="OsmC/Ohrsf"/>
</dbReference>
<protein>
    <recommendedName>
        <fullName evidence="3">OsmC family protein</fullName>
    </recommendedName>
</protein>
<dbReference type="Pfam" id="PF02566">
    <property type="entry name" value="OsmC"/>
    <property type="match status" value="1"/>
</dbReference>
<dbReference type="Gene3D" id="3.30.300.20">
    <property type="match status" value="1"/>
</dbReference>
<dbReference type="STRING" id="1121013.GCA_000426365_00853"/>
<dbReference type="AlphaFoldDB" id="A0A091BCT4"/>
<keyword evidence="2" id="KW-1185">Reference proteome</keyword>
<dbReference type="InterPro" id="IPR015946">
    <property type="entry name" value="KH_dom-like_a/b"/>
</dbReference>
<dbReference type="eggNOG" id="COG1765">
    <property type="taxonomic scope" value="Bacteria"/>
</dbReference>
<evidence type="ECO:0000313" key="1">
    <source>
        <dbReference type="EMBL" id="KFN50448.1"/>
    </source>
</evidence>
<dbReference type="Proteomes" id="UP000029391">
    <property type="component" value="Unassembled WGS sequence"/>
</dbReference>
<dbReference type="InterPro" id="IPR003718">
    <property type="entry name" value="OsmC/Ohr_fam"/>
</dbReference>
<sequence length="134" mass="14549">MSRPVHARNGRSYPAYATQLVVGDHHLVADEPAELGGADTGPAPDELVLAALGACTSITLRMYAERKQWPLEQVEVALDFVERERGRTLIERRITLGGALDEAQRARLLQIAEACPVHRILTGEVAVRTDIAGA</sequence>
<proteinExistence type="predicted"/>
<gene>
    <name evidence="1" type="ORF">P873_07230</name>
</gene>
<dbReference type="PANTHER" id="PTHR39624">
    <property type="entry name" value="PROTEIN INVOLVED IN RIMO-MEDIATED BETA-METHYLTHIOLATION OF RIBOSOMAL PROTEIN S12 YCAO"/>
    <property type="match status" value="1"/>
</dbReference>
<dbReference type="PANTHER" id="PTHR39624:SF2">
    <property type="entry name" value="OSMC-LIKE PROTEIN"/>
    <property type="match status" value="1"/>
</dbReference>
<accession>A0A091BCT4</accession>
<dbReference type="OrthoDB" id="9789573at2"/>
<dbReference type="SUPFAM" id="SSF82784">
    <property type="entry name" value="OsmC-like"/>
    <property type="match status" value="1"/>
</dbReference>
<reference evidence="1 2" key="1">
    <citation type="submission" date="2013-09" db="EMBL/GenBank/DDBJ databases">
        <title>Genome sequencing of Arenimonas composti.</title>
        <authorList>
            <person name="Chen F."/>
            <person name="Wang G."/>
        </authorList>
    </citation>
    <scope>NUCLEOTIDE SEQUENCE [LARGE SCALE GENOMIC DNA]</scope>
    <source>
        <strain evidence="1 2">TR7-09</strain>
    </source>
</reference>
<comment type="caution">
    <text evidence="1">The sequence shown here is derived from an EMBL/GenBank/DDBJ whole genome shotgun (WGS) entry which is preliminary data.</text>
</comment>
<evidence type="ECO:0008006" key="3">
    <source>
        <dbReference type="Google" id="ProtNLM"/>
    </source>
</evidence>
<evidence type="ECO:0000313" key="2">
    <source>
        <dbReference type="Proteomes" id="UP000029391"/>
    </source>
</evidence>
<name>A0A091BCT4_9GAMM</name>